<dbReference type="PROSITE" id="PS51186">
    <property type="entry name" value="GNAT"/>
    <property type="match status" value="1"/>
</dbReference>
<dbReference type="Pfam" id="PF00583">
    <property type="entry name" value="Acetyltransf_1"/>
    <property type="match status" value="1"/>
</dbReference>
<dbReference type="EMBL" id="QMIE01000284">
    <property type="protein sequence ID" value="TVM04826.1"/>
    <property type="molecule type" value="Genomic_DNA"/>
</dbReference>
<dbReference type="PANTHER" id="PTHR43626:SF4">
    <property type="entry name" value="GCN5-RELATED N-ACETYLTRANSFERASE 2, CHLOROPLASTIC"/>
    <property type="match status" value="1"/>
</dbReference>
<dbReference type="GO" id="GO:0005737">
    <property type="term" value="C:cytoplasm"/>
    <property type="evidence" value="ECO:0007669"/>
    <property type="project" value="TreeGrafter"/>
</dbReference>
<feature type="non-terminal residue" evidence="4">
    <location>
        <position position="154"/>
    </location>
</feature>
<dbReference type="Gene3D" id="3.40.630.30">
    <property type="match status" value="1"/>
</dbReference>
<dbReference type="NCBIfam" id="NF005840">
    <property type="entry name" value="PRK07757.1"/>
    <property type="match status" value="1"/>
</dbReference>
<dbReference type="InterPro" id="IPR000182">
    <property type="entry name" value="GNAT_dom"/>
</dbReference>
<keyword evidence="1 4" id="KW-0808">Transferase</keyword>
<evidence type="ECO:0000259" key="3">
    <source>
        <dbReference type="PROSITE" id="PS51186"/>
    </source>
</evidence>
<dbReference type="InterPro" id="IPR016181">
    <property type="entry name" value="Acyl_CoA_acyltransferase"/>
</dbReference>
<comment type="caution">
    <text evidence="4">The sequence shown here is derived from an EMBL/GenBank/DDBJ whole genome shotgun (WGS) entry which is preliminary data.</text>
</comment>
<name>A0A7M3M902_9BACT</name>
<proteinExistence type="predicted"/>
<evidence type="ECO:0000256" key="2">
    <source>
        <dbReference type="ARBA" id="ARBA00023315"/>
    </source>
</evidence>
<dbReference type="Proteomes" id="UP000448292">
    <property type="component" value="Unassembled WGS sequence"/>
</dbReference>
<evidence type="ECO:0000313" key="5">
    <source>
        <dbReference type="Proteomes" id="UP000448292"/>
    </source>
</evidence>
<dbReference type="SUPFAM" id="SSF55729">
    <property type="entry name" value="Acyl-CoA N-acyltransferases (Nat)"/>
    <property type="match status" value="1"/>
</dbReference>
<organism evidence="4 5">
    <name type="scientific">Oceanidesulfovibrio indonesiensis</name>
    <dbReference type="NCBI Taxonomy" id="54767"/>
    <lineage>
        <taxon>Bacteria</taxon>
        <taxon>Pseudomonadati</taxon>
        <taxon>Thermodesulfobacteriota</taxon>
        <taxon>Desulfovibrionia</taxon>
        <taxon>Desulfovibrionales</taxon>
        <taxon>Desulfovibrionaceae</taxon>
        <taxon>Oceanidesulfovibrio</taxon>
    </lineage>
</organism>
<evidence type="ECO:0000313" key="4">
    <source>
        <dbReference type="EMBL" id="TVM04826.1"/>
    </source>
</evidence>
<dbReference type="PANTHER" id="PTHR43626">
    <property type="entry name" value="ACYL-COA N-ACYLTRANSFERASE"/>
    <property type="match status" value="1"/>
</dbReference>
<keyword evidence="2" id="KW-0012">Acyltransferase</keyword>
<sequence>MDTKDFYIRTARVQDVETIHQSILVCAKDVLMLPRAFTVLYSHMRDHYVIDPREGQGPIKGCFALSLCWKDDAEVLSLMVAEARRGRGWGKRLVEECLSEALTLGFYKVFSVTYQVDFFHSLGFEEVDKNELPQKVWSDCIHCAKLPNCDQTAM</sequence>
<dbReference type="CDD" id="cd04301">
    <property type="entry name" value="NAT_SF"/>
    <property type="match status" value="1"/>
</dbReference>
<gene>
    <name evidence="4" type="ORF">DPQ33_19885</name>
</gene>
<dbReference type="AlphaFoldDB" id="A0A7M3M902"/>
<protein>
    <submittedName>
        <fullName evidence="4">N-acetyltransferase</fullName>
    </submittedName>
</protein>
<reference evidence="4 5" key="1">
    <citation type="submission" date="2018-06" db="EMBL/GenBank/DDBJ databases">
        <title>Complete genome of Desulfovibrio indonesiensis P37SLT.</title>
        <authorList>
            <person name="Crispim J.S."/>
            <person name="Vidigal P.M.P."/>
            <person name="Silva L.C.F."/>
            <person name="Laguardia C.N."/>
            <person name="Araujo L.C."/>
            <person name="Dias R.S."/>
            <person name="Sousa M.P."/>
            <person name="Paula S.O."/>
            <person name="Silva C."/>
        </authorList>
    </citation>
    <scope>NUCLEOTIDE SEQUENCE [LARGE SCALE GENOMIC DNA]</scope>
    <source>
        <strain evidence="4 5">P37SLT</strain>
    </source>
</reference>
<evidence type="ECO:0000256" key="1">
    <source>
        <dbReference type="ARBA" id="ARBA00022679"/>
    </source>
</evidence>
<dbReference type="GO" id="GO:0008080">
    <property type="term" value="F:N-acetyltransferase activity"/>
    <property type="evidence" value="ECO:0007669"/>
    <property type="project" value="InterPro"/>
</dbReference>
<feature type="domain" description="N-acetyltransferase" evidence="3">
    <location>
        <begin position="6"/>
        <end position="147"/>
    </location>
</feature>
<accession>A0A7M3M902</accession>
<keyword evidence="5" id="KW-1185">Reference proteome</keyword>
<dbReference type="InterPro" id="IPR045039">
    <property type="entry name" value="NSI-like"/>
</dbReference>
<dbReference type="OrthoDB" id="9793138at2"/>